<evidence type="ECO:0000313" key="1">
    <source>
        <dbReference type="EMBL" id="THD22157.1"/>
    </source>
</evidence>
<evidence type="ECO:0000313" key="2">
    <source>
        <dbReference type="Proteomes" id="UP000230066"/>
    </source>
</evidence>
<name>A0A4E0RN83_FASHE</name>
<keyword evidence="2" id="KW-1185">Reference proteome</keyword>
<organism evidence="1 2">
    <name type="scientific">Fasciola hepatica</name>
    <name type="common">Liver fluke</name>
    <dbReference type="NCBI Taxonomy" id="6192"/>
    <lineage>
        <taxon>Eukaryota</taxon>
        <taxon>Metazoa</taxon>
        <taxon>Spiralia</taxon>
        <taxon>Lophotrochozoa</taxon>
        <taxon>Platyhelminthes</taxon>
        <taxon>Trematoda</taxon>
        <taxon>Digenea</taxon>
        <taxon>Plagiorchiida</taxon>
        <taxon>Echinostomata</taxon>
        <taxon>Echinostomatoidea</taxon>
        <taxon>Fasciolidae</taxon>
        <taxon>Fasciola</taxon>
    </lineage>
</organism>
<dbReference type="Proteomes" id="UP000230066">
    <property type="component" value="Unassembled WGS sequence"/>
</dbReference>
<accession>A0A4E0RN83</accession>
<reference evidence="1" key="1">
    <citation type="submission" date="2019-03" db="EMBL/GenBank/DDBJ databases">
        <title>Improved annotation for the trematode Fasciola hepatica.</title>
        <authorList>
            <person name="Choi Y.-J."/>
            <person name="Martin J."/>
            <person name="Mitreva M."/>
        </authorList>
    </citation>
    <scope>NUCLEOTIDE SEQUENCE [LARGE SCALE GENOMIC DNA]</scope>
</reference>
<comment type="caution">
    <text evidence="1">The sequence shown here is derived from an EMBL/GenBank/DDBJ whole genome shotgun (WGS) entry which is preliminary data.</text>
</comment>
<proteinExistence type="predicted"/>
<protein>
    <submittedName>
        <fullName evidence="1">Uncharacterized protein</fullName>
    </submittedName>
</protein>
<gene>
    <name evidence="1" type="ORF">D915_007306</name>
</gene>
<sequence>MLFLSGFLRATVSILKLSFDQLFQSEEPLNRTATNCQNGVQVNGLLESPNSDKSPLTFCDPTRLVRRSAYRRIRSANQRGPTRQLRVKQITQDGSKWHVQCTFTHTRLLGPQFGTDTTTKPTIVRSSSEFPPTNEWDASRQAYLALPVEIRYPFNYVADLFEDASPRSPPPCEE</sequence>
<dbReference type="AlphaFoldDB" id="A0A4E0RN83"/>
<dbReference type="EMBL" id="JXXN02002957">
    <property type="protein sequence ID" value="THD22157.1"/>
    <property type="molecule type" value="Genomic_DNA"/>
</dbReference>